<reference evidence="1 2" key="1">
    <citation type="submission" date="2014-10" db="EMBL/GenBank/DDBJ databases">
        <title>Draft genome of the hookworm Ancylostoma caninum.</title>
        <authorList>
            <person name="Mitreva M."/>
        </authorList>
    </citation>
    <scope>NUCLEOTIDE SEQUENCE [LARGE SCALE GENOMIC DNA]</scope>
    <source>
        <strain evidence="1 2">Baltimore</strain>
    </source>
</reference>
<sequence>MYGVKEDMKFTSAIRRRTAKIVTHWSKMAWQDNVRLGCGIKNAAISTSLFAIMDLAGTLLASTSTTSAEHVPVAQVVPVAILPPDSVHKLKRRPFLNYIWCACEFTVIECYICHERLQLICFFPPTEQ</sequence>
<dbReference type="OrthoDB" id="414826at2759"/>
<dbReference type="AlphaFoldDB" id="A0A368F709"/>
<accession>A0A368F709</accession>
<name>A0A368F709_ANCCA</name>
<comment type="caution">
    <text evidence="1">The sequence shown here is derived from an EMBL/GenBank/DDBJ whole genome shotgun (WGS) entry which is preliminary data.</text>
</comment>
<dbReference type="Proteomes" id="UP000252519">
    <property type="component" value="Unassembled WGS sequence"/>
</dbReference>
<dbReference type="EMBL" id="JOJR01003359">
    <property type="protein sequence ID" value="RCN27873.1"/>
    <property type="molecule type" value="Genomic_DNA"/>
</dbReference>
<keyword evidence="2" id="KW-1185">Reference proteome</keyword>
<gene>
    <name evidence="1" type="ORF">ANCCAN_26390</name>
</gene>
<proteinExistence type="predicted"/>
<protein>
    <submittedName>
        <fullName evidence="1">Uncharacterized protein</fullName>
    </submittedName>
</protein>
<evidence type="ECO:0000313" key="1">
    <source>
        <dbReference type="EMBL" id="RCN27873.1"/>
    </source>
</evidence>
<organism evidence="1 2">
    <name type="scientific">Ancylostoma caninum</name>
    <name type="common">Dog hookworm</name>
    <dbReference type="NCBI Taxonomy" id="29170"/>
    <lineage>
        <taxon>Eukaryota</taxon>
        <taxon>Metazoa</taxon>
        <taxon>Ecdysozoa</taxon>
        <taxon>Nematoda</taxon>
        <taxon>Chromadorea</taxon>
        <taxon>Rhabditida</taxon>
        <taxon>Rhabditina</taxon>
        <taxon>Rhabditomorpha</taxon>
        <taxon>Strongyloidea</taxon>
        <taxon>Ancylostomatidae</taxon>
        <taxon>Ancylostomatinae</taxon>
        <taxon>Ancylostoma</taxon>
    </lineage>
</organism>
<evidence type="ECO:0000313" key="2">
    <source>
        <dbReference type="Proteomes" id="UP000252519"/>
    </source>
</evidence>